<dbReference type="EMBL" id="JABCLB010000469">
    <property type="protein sequence ID" value="NMU82059.1"/>
    <property type="molecule type" value="Genomic_DNA"/>
</dbReference>
<feature type="non-terminal residue" evidence="1">
    <location>
        <position position="1"/>
    </location>
</feature>
<comment type="caution">
    <text evidence="1">The sequence shown here is derived from an EMBL/GenBank/DDBJ whole genome shotgun (WGS) entry which is preliminary data.</text>
</comment>
<keyword evidence="1" id="KW-0808">Transferase</keyword>
<feature type="non-terminal residue" evidence="1">
    <location>
        <position position="90"/>
    </location>
</feature>
<dbReference type="Gene3D" id="3.40.50.150">
    <property type="entry name" value="Vaccinia Virus protein VP39"/>
    <property type="match status" value="1"/>
</dbReference>
<protein>
    <submittedName>
        <fullName evidence="1">DNA adenine modification methylase</fullName>
    </submittedName>
</protein>
<dbReference type="Proteomes" id="UP000518904">
    <property type="component" value="Unassembled WGS sequence"/>
</dbReference>
<keyword evidence="1" id="KW-0489">Methyltransferase</keyword>
<organism evidence="1 2">
    <name type="scientific">Vibrio parahaemolyticus</name>
    <dbReference type="NCBI Taxonomy" id="670"/>
    <lineage>
        <taxon>Bacteria</taxon>
        <taxon>Pseudomonadati</taxon>
        <taxon>Pseudomonadota</taxon>
        <taxon>Gammaproteobacteria</taxon>
        <taxon>Vibrionales</taxon>
        <taxon>Vibrionaceae</taxon>
        <taxon>Vibrio</taxon>
    </lineage>
</organism>
<dbReference type="InterPro" id="IPR029063">
    <property type="entry name" value="SAM-dependent_MTases_sf"/>
</dbReference>
<evidence type="ECO:0000313" key="2">
    <source>
        <dbReference type="Proteomes" id="UP000518904"/>
    </source>
</evidence>
<gene>
    <name evidence="1" type="ORF">HKB16_04120</name>
</gene>
<dbReference type="SUPFAM" id="SSF53335">
    <property type="entry name" value="S-adenosyl-L-methionine-dependent methyltransferases"/>
    <property type="match status" value="1"/>
</dbReference>
<proteinExistence type="predicted"/>
<name>A0A7Y0XBA6_VIBPH</name>
<reference evidence="1 2" key="1">
    <citation type="submission" date="2020-04" db="EMBL/GenBank/DDBJ databases">
        <title>Whole-genome sequencing of Vibrio spp. from China reveals different genetic environments of blaCTX-M-14 among diverse lineages.</title>
        <authorList>
            <person name="Zheng Z."/>
            <person name="Ye L."/>
            <person name="Chen S."/>
        </authorList>
    </citation>
    <scope>NUCLEOTIDE SEQUENCE [LARGE SCALE GENOMIC DNA]</scope>
    <source>
        <strain evidence="1 2">Vb0551</strain>
    </source>
</reference>
<accession>A0A7Y0XBA6</accession>
<dbReference type="AlphaFoldDB" id="A0A7Y0XBA6"/>
<sequence length="90" mass="9996">NCTGHIIKDFIESYMMKPNGLVVDPSIGGGTSTDVANELKVRFIGTDLHQGFNLLREDLSAFLGEPAHLIWWHPPYADMITFSGNMYGEP</sequence>
<dbReference type="GO" id="GO:0008168">
    <property type="term" value="F:methyltransferase activity"/>
    <property type="evidence" value="ECO:0007669"/>
    <property type="project" value="UniProtKB-KW"/>
</dbReference>
<dbReference type="GO" id="GO:0032259">
    <property type="term" value="P:methylation"/>
    <property type="evidence" value="ECO:0007669"/>
    <property type="project" value="UniProtKB-KW"/>
</dbReference>
<evidence type="ECO:0000313" key="1">
    <source>
        <dbReference type="EMBL" id="NMU82059.1"/>
    </source>
</evidence>